<sequence>MFGIFDLLQIEPFGVFAVAVAPRTHAQLQIDHSLGTAVVVERQRGFGIAPIHVTQGGEPSVVEFFKVEVDVFLSGAQPPETSENFPFGDVAFRRVE</sequence>
<name>A0A6J7NVC9_9ZZZZ</name>
<reference evidence="1" key="1">
    <citation type="submission" date="2020-05" db="EMBL/GenBank/DDBJ databases">
        <authorList>
            <person name="Chiriac C."/>
            <person name="Salcher M."/>
            <person name="Ghai R."/>
            <person name="Kavagutti S V."/>
        </authorList>
    </citation>
    <scope>NUCLEOTIDE SEQUENCE</scope>
</reference>
<dbReference type="AlphaFoldDB" id="A0A6J7NVC9"/>
<protein>
    <submittedName>
        <fullName evidence="1">Unannotated protein</fullName>
    </submittedName>
</protein>
<accession>A0A6J7NVC9</accession>
<organism evidence="1">
    <name type="scientific">freshwater metagenome</name>
    <dbReference type="NCBI Taxonomy" id="449393"/>
    <lineage>
        <taxon>unclassified sequences</taxon>
        <taxon>metagenomes</taxon>
        <taxon>ecological metagenomes</taxon>
    </lineage>
</organism>
<proteinExistence type="predicted"/>
<dbReference type="EMBL" id="CAFBOK010000243">
    <property type="protein sequence ID" value="CAB4997096.1"/>
    <property type="molecule type" value="Genomic_DNA"/>
</dbReference>
<gene>
    <name evidence="1" type="ORF">UFOPK3927_01654</name>
</gene>
<evidence type="ECO:0000313" key="1">
    <source>
        <dbReference type="EMBL" id="CAB4997096.1"/>
    </source>
</evidence>